<feature type="region of interest" description="Disordered" evidence="6">
    <location>
        <begin position="1"/>
        <end position="27"/>
    </location>
</feature>
<keyword evidence="4" id="KW-0804">Transcription</keyword>
<accession>A0A7V5NWG3</accession>
<keyword evidence="3 5" id="KW-0238">DNA-binding</keyword>
<comment type="caution">
    <text evidence="8">The sequence shown here is derived from an EMBL/GenBank/DDBJ whole genome shotgun (WGS) entry which is preliminary data.</text>
</comment>
<evidence type="ECO:0000259" key="7">
    <source>
        <dbReference type="PROSITE" id="PS50977"/>
    </source>
</evidence>
<dbReference type="InterPro" id="IPR041490">
    <property type="entry name" value="KstR2_TetR_C"/>
</dbReference>
<evidence type="ECO:0000256" key="6">
    <source>
        <dbReference type="SAM" id="MobiDB-lite"/>
    </source>
</evidence>
<dbReference type="Pfam" id="PF00440">
    <property type="entry name" value="TetR_N"/>
    <property type="match status" value="1"/>
</dbReference>
<organism evidence="8">
    <name type="scientific">Hellea balneolensis</name>
    <dbReference type="NCBI Taxonomy" id="287478"/>
    <lineage>
        <taxon>Bacteria</taxon>
        <taxon>Pseudomonadati</taxon>
        <taxon>Pseudomonadota</taxon>
        <taxon>Alphaproteobacteria</taxon>
        <taxon>Maricaulales</taxon>
        <taxon>Robiginitomaculaceae</taxon>
        <taxon>Hellea</taxon>
    </lineage>
</organism>
<dbReference type="Gene3D" id="1.10.357.10">
    <property type="entry name" value="Tetracycline Repressor, domain 2"/>
    <property type="match status" value="1"/>
</dbReference>
<evidence type="ECO:0000256" key="4">
    <source>
        <dbReference type="ARBA" id="ARBA00023163"/>
    </source>
</evidence>
<dbReference type="Proteomes" id="UP000885806">
    <property type="component" value="Unassembled WGS sequence"/>
</dbReference>
<reference evidence="8" key="1">
    <citation type="journal article" date="2020" name="mSystems">
        <title>Genome- and Community-Level Interaction Insights into Carbon Utilization and Element Cycling Functions of Hydrothermarchaeota in Hydrothermal Sediment.</title>
        <authorList>
            <person name="Zhou Z."/>
            <person name="Liu Y."/>
            <person name="Xu W."/>
            <person name="Pan J."/>
            <person name="Luo Z.H."/>
            <person name="Li M."/>
        </authorList>
    </citation>
    <scope>NUCLEOTIDE SEQUENCE [LARGE SCALE GENOMIC DNA]</scope>
    <source>
        <strain evidence="8">HyVt-538</strain>
    </source>
</reference>
<dbReference type="PANTHER" id="PTHR30055">
    <property type="entry name" value="HTH-TYPE TRANSCRIPTIONAL REGULATOR RUTR"/>
    <property type="match status" value="1"/>
</dbReference>
<dbReference type="EMBL" id="DROP01000087">
    <property type="protein sequence ID" value="HHI88557.1"/>
    <property type="molecule type" value="Genomic_DNA"/>
</dbReference>
<dbReference type="InterPro" id="IPR001647">
    <property type="entry name" value="HTH_TetR"/>
</dbReference>
<keyword evidence="1" id="KW-0678">Repressor</keyword>
<evidence type="ECO:0000256" key="2">
    <source>
        <dbReference type="ARBA" id="ARBA00023015"/>
    </source>
</evidence>
<protein>
    <submittedName>
        <fullName evidence="8">TetR/AcrR family transcriptional regulator</fullName>
    </submittedName>
</protein>
<gene>
    <name evidence="8" type="ORF">ENK01_01270</name>
</gene>
<evidence type="ECO:0000313" key="8">
    <source>
        <dbReference type="EMBL" id="HHI88557.1"/>
    </source>
</evidence>
<name>A0A7V5NWG3_9PROT</name>
<dbReference type="InterPro" id="IPR036271">
    <property type="entry name" value="Tet_transcr_reg_TetR-rel_C_sf"/>
</dbReference>
<dbReference type="GO" id="GO:0003700">
    <property type="term" value="F:DNA-binding transcription factor activity"/>
    <property type="evidence" value="ECO:0007669"/>
    <property type="project" value="TreeGrafter"/>
</dbReference>
<feature type="DNA-binding region" description="H-T-H motif" evidence="5">
    <location>
        <begin position="54"/>
        <end position="73"/>
    </location>
</feature>
<evidence type="ECO:0000256" key="5">
    <source>
        <dbReference type="PROSITE-ProRule" id="PRU00335"/>
    </source>
</evidence>
<evidence type="ECO:0000256" key="1">
    <source>
        <dbReference type="ARBA" id="ARBA00022491"/>
    </source>
</evidence>
<feature type="domain" description="HTH tetR-type" evidence="7">
    <location>
        <begin position="31"/>
        <end position="91"/>
    </location>
</feature>
<sequence>MLEAESLVGKSRHSNSSSTSSSPFDREAQYRAKRAAVIRSAAGAFRRRGYHNTSMTDIAKSLGLSKAALYYYVKSKEEILYECHMLIYAAMEEAVKSVRGVGVNGLDRLKALYEAFVDLLTRDGLALLADVDSLKGENQTAVLKRRAGIERAVTRIVRAGMKDGSIRKADARLHVYFFMGALNWLNVWYQPDGRLSGSVICEHFVRQMADGIAA</sequence>
<dbReference type="InterPro" id="IPR050109">
    <property type="entry name" value="HTH-type_TetR-like_transc_reg"/>
</dbReference>
<dbReference type="InterPro" id="IPR009057">
    <property type="entry name" value="Homeodomain-like_sf"/>
</dbReference>
<dbReference type="SUPFAM" id="SSF46689">
    <property type="entry name" value="Homeodomain-like"/>
    <property type="match status" value="1"/>
</dbReference>
<dbReference type="InterPro" id="IPR023772">
    <property type="entry name" value="DNA-bd_HTH_TetR-type_CS"/>
</dbReference>
<dbReference type="AlphaFoldDB" id="A0A7V5NWG3"/>
<dbReference type="PROSITE" id="PS50977">
    <property type="entry name" value="HTH_TETR_2"/>
    <property type="match status" value="1"/>
</dbReference>
<keyword evidence="2" id="KW-0805">Transcription regulation</keyword>
<dbReference type="Pfam" id="PF17932">
    <property type="entry name" value="TetR_C_24"/>
    <property type="match status" value="1"/>
</dbReference>
<dbReference type="PANTHER" id="PTHR30055:SF175">
    <property type="entry name" value="HTH-TYPE TRANSCRIPTIONAL REPRESSOR KSTR2"/>
    <property type="match status" value="1"/>
</dbReference>
<evidence type="ECO:0000256" key="3">
    <source>
        <dbReference type="ARBA" id="ARBA00023125"/>
    </source>
</evidence>
<dbReference type="PRINTS" id="PR00455">
    <property type="entry name" value="HTHTETR"/>
</dbReference>
<dbReference type="SUPFAM" id="SSF48498">
    <property type="entry name" value="Tetracyclin repressor-like, C-terminal domain"/>
    <property type="match status" value="1"/>
</dbReference>
<dbReference type="PROSITE" id="PS01081">
    <property type="entry name" value="HTH_TETR_1"/>
    <property type="match status" value="1"/>
</dbReference>
<dbReference type="GO" id="GO:0000976">
    <property type="term" value="F:transcription cis-regulatory region binding"/>
    <property type="evidence" value="ECO:0007669"/>
    <property type="project" value="TreeGrafter"/>
</dbReference>
<dbReference type="Gene3D" id="1.10.10.60">
    <property type="entry name" value="Homeodomain-like"/>
    <property type="match status" value="1"/>
</dbReference>
<proteinExistence type="predicted"/>